<proteinExistence type="predicted"/>
<evidence type="ECO:0000313" key="6">
    <source>
        <dbReference type="EMBL" id="KAF2656429.1"/>
    </source>
</evidence>
<dbReference type="InterPro" id="IPR051415">
    <property type="entry name" value="LAAT-1"/>
</dbReference>
<name>A0A6A6T919_9PLEO</name>
<evidence type="ECO:0008006" key="8">
    <source>
        <dbReference type="Google" id="ProtNLM"/>
    </source>
</evidence>
<evidence type="ECO:0000256" key="2">
    <source>
        <dbReference type="ARBA" id="ARBA00022692"/>
    </source>
</evidence>
<feature type="transmembrane region" description="Helical" evidence="5">
    <location>
        <begin position="71"/>
        <end position="92"/>
    </location>
</feature>
<dbReference type="Pfam" id="PF04193">
    <property type="entry name" value="PQ-loop"/>
    <property type="match status" value="1"/>
</dbReference>
<dbReference type="PANTHER" id="PTHR16201">
    <property type="entry name" value="SEVEN TRANSMEMBRANE PROTEIN 1-RELATED"/>
    <property type="match status" value="1"/>
</dbReference>
<sequence length="264" mass="29524">RIWYNWKRKSTEGLPPTMLMLWASCAVPFGVYAIVQNFNLALQIQPQCFGGLTLIAWGQTLYYGKHWRARTAALATILVAIGFAVTETILILTLRGPYHRGIEWPMMMVAIIASVILAVGLIPPYFELAKRNGRVIGINFIFLTVDWLGAFFSLMALVAQNTFDVLGGSLYIVCMFLELGIFLSQGIWLWRVRHVCSEAKKAGKTYDEYVEQHPSKKLRPSASSESIVDLEAGDRVPEVTISPMEKCITRVPKEPALPILTDSA</sequence>
<dbReference type="EMBL" id="MU004336">
    <property type="protein sequence ID" value="KAF2656429.1"/>
    <property type="molecule type" value="Genomic_DNA"/>
</dbReference>
<evidence type="ECO:0000256" key="3">
    <source>
        <dbReference type="ARBA" id="ARBA00022989"/>
    </source>
</evidence>
<gene>
    <name evidence="6" type="ORF">K491DRAFT_596869</name>
</gene>
<keyword evidence="4 5" id="KW-0472">Membrane</keyword>
<dbReference type="Gene3D" id="1.20.1280.290">
    <property type="match status" value="1"/>
</dbReference>
<feature type="transmembrane region" description="Helical" evidence="5">
    <location>
        <begin position="104"/>
        <end position="126"/>
    </location>
</feature>
<dbReference type="AlphaFoldDB" id="A0A6A6T919"/>
<feature type="non-terminal residue" evidence="6">
    <location>
        <position position="1"/>
    </location>
</feature>
<evidence type="ECO:0000256" key="4">
    <source>
        <dbReference type="ARBA" id="ARBA00023136"/>
    </source>
</evidence>
<organism evidence="6 7">
    <name type="scientific">Lophiostoma macrostomum CBS 122681</name>
    <dbReference type="NCBI Taxonomy" id="1314788"/>
    <lineage>
        <taxon>Eukaryota</taxon>
        <taxon>Fungi</taxon>
        <taxon>Dikarya</taxon>
        <taxon>Ascomycota</taxon>
        <taxon>Pezizomycotina</taxon>
        <taxon>Dothideomycetes</taxon>
        <taxon>Pleosporomycetidae</taxon>
        <taxon>Pleosporales</taxon>
        <taxon>Lophiostomataceae</taxon>
        <taxon>Lophiostoma</taxon>
    </lineage>
</organism>
<evidence type="ECO:0000256" key="1">
    <source>
        <dbReference type="ARBA" id="ARBA00004141"/>
    </source>
</evidence>
<feature type="transmembrane region" description="Helical" evidence="5">
    <location>
        <begin position="44"/>
        <end position="64"/>
    </location>
</feature>
<keyword evidence="3 5" id="KW-1133">Transmembrane helix</keyword>
<dbReference type="InterPro" id="IPR006603">
    <property type="entry name" value="PQ-loop_rpt"/>
</dbReference>
<dbReference type="OrthoDB" id="407617at2759"/>
<keyword evidence="7" id="KW-1185">Reference proteome</keyword>
<evidence type="ECO:0000256" key="5">
    <source>
        <dbReference type="SAM" id="Phobius"/>
    </source>
</evidence>
<evidence type="ECO:0000313" key="7">
    <source>
        <dbReference type="Proteomes" id="UP000799324"/>
    </source>
</evidence>
<dbReference type="GO" id="GO:0016020">
    <property type="term" value="C:membrane"/>
    <property type="evidence" value="ECO:0007669"/>
    <property type="project" value="UniProtKB-SubCell"/>
</dbReference>
<reference evidence="6" key="1">
    <citation type="journal article" date="2020" name="Stud. Mycol.">
        <title>101 Dothideomycetes genomes: a test case for predicting lifestyles and emergence of pathogens.</title>
        <authorList>
            <person name="Haridas S."/>
            <person name="Albert R."/>
            <person name="Binder M."/>
            <person name="Bloem J."/>
            <person name="Labutti K."/>
            <person name="Salamov A."/>
            <person name="Andreopoulos B."/>
            <person name="Baker S."/>
            <person name="Barry K."/>
            <person name="Bills G."/>
            <person name="Bluhm B."/>
            <person name="Cannon C."/>
            <person name="Castanera R."/>
            <person name="Culley D."/>
            <person name="Daum C."/>
            <person name="Ezra D."/>
            <person name="Gonzalez J."/>
            <person name="Henrissat B."/>
            <person name="Kuo A."/>
            <person name="Liang C."/>
            <person name="Lipzen A."/>
            <person name="Lutzoni F."/>
            <person name="Magnuson J."/>
            <person name="Mondo S."/>
            <person name="Nolan M."/>
            <person name="Ohm R."/>
            <person name="Pangilinan J."/>
            <person name="Park H.-J."/>
            <person name="Ramirez L."/>
            <person name="Alfaro M."/>
            <person name="Sun H."/>
            <person name="Tritt A."/>
            <person name="Yoshinaga Y."/>
            <person name="Zwiers L.-H."/>
            <person name="Turgeon B."/>
            <person name="Goodwin S."/>
            <person name="Spatafora J."/>
            <person name="Crous P."/>
            <person name="Grigoriev I."/>
        </authorList>
    </citation>
    <scope>NUCLEOTIDE SEQUENCE</scope>
    <source>
        <strain evidence="6">CBS 122681</strain>
    </source>
</reference>
<feature type="transmembrane region" description="Helical" evidence="5">
    <location>
        <begin position="20"/>
        <end position="38"/>
    </location>
</feature>
<dbReference type="Proteomes" id="UP000799324">
    <property type="component" value="Unassembled WGS sequence"/>
</dbReference>
<dbReference type="SMART" id="SM00679">
    <property type="entry name" value="CTNS"/>
    <property type="match status" value="2"/>
</dbReference>
<comment type="subcellular location">
    <subcellularLocation>
        <location evidence="1">Membrane</location>
        <topology evidence="1">Multi-pass membrane protein</topology>
    </subcellularLocation>
</comment>
<feature type="transmembrane region" description="Helical" evidence="5">
    <location>
        <begin position="170"/>
        <end position="190"/>
    </location>
</feature>
<feature type="transmembrane region" description="Helical" evidence="5">
    <location>
        <begin position="138"/>
        <end position="158"/>
    </location>
</feature>
<dbReference type="PANTHER" id="PTHR16201:SF37">
    <property type="entry name" value="PQ-LOOP REPEAT-CONTAINING PROTEIN"/>
    <property type="match status" value="1"/>
</dbReference>
<protein>
    <recommendedName>
        <fullName evidence="8">PQ-loop-domain-containing protein</fullName>
    </recommendedName>
</protein>
<accession>A0A6A6T919</accession>
<keyword evidence="2 5" id="KW-0812">Transmembrane</keyword>